<reference evidence="1 2" key="1">
    <citation type="journal article" date="2018" name="Sci. Rep.">
        <title>Genomic signatures of local adaptation to the degree of environmental predictability in rotifers.</title>
        <authorList>
            <person name="Franch-Gras L."/>
            <person name="Hahn C."/>
            <person name="Garcia-Roger E.M."/>
            <person name="Carmona M.J."/>
            <person name="Serra M."/>
            <person name="Gomez A."/>
        </authorList>
    </citation>
    <scope>NUCLEOTIDE SEQUENCE [LARGE SCALE GENOMIC DNA]</scope>
    <source>
        <strain evidence="1">HYR1</strain>
    </source>
</reference>
<comment type="caution">
    <text evidence="1">The sequence shown here is derived from an EMBL/GenBank/DDBJ whole genome shotgun (WGS) entry which is preliminary data.</text>
</comment>
<evidence type="ECO:0000313" key="1">
    <source>
        <dbReference type="EMBL" id="RNA43780.1"/>
    </source>
</evidence>
<evidence type="ECO:0000313" key="2">
    <source>
        <dbReference type="Proteomes" id="UP000276133"/>
    </source>
</evidence>
<keyword evidence="2" id="KW-1185">Reference proteome</keyword>
<proteinExistence type="predicted"/>
<dbReference type="Proteomes" id="UP000276133">
    <property type="component" value="Unassembled WGS sequence"/>
</dbReference>
<name>A0A3M7T7I8_BRAPC</name>
<accession>A0A3M7T7I8</accession>
<organism evidence="1 2">
    <name type="scientific">Brachionus plicatilis</name>
    <name type="common">Marine rotifer</name>
    <name type="synonym">Brachionus muelleri</name>
    <dbReference type="NCBI Taxonomy" id="10195"/>
    <lineage>
        <taxon>Eukaryota</taxon>
        <taxon>Metazoa</taxon>
        <taxon>Spiralia</taxon>
        <taxon>Gnathifera</taxon>
        <taxon>Rotifera</taxon>
        <taxon>Eurotatoria</taxon>
        <taxon>Monogononta</taxon>
        <taxon>Pseudotrocha</taxon>
        <taxon>Ploima</taxon>
        <taxon>Brachionidae</taxon>
        <taxon>Brachionus</taxon>
    </lineage>
</organism>
<dbReference type="EMBL" id="REGN01000176">
    <property type="protein sequence ID" value="RNA43780.1"/>
    <property type="molecule type" value="Genomic_DNA"/>
</dbReference>
<gene>
    <name evidence="1" type="ORF">BpHYR1_033260</name>
</gene>
<protein>
    <submittedName>
        <fullName evidence="1">Uncharacterized protein</fullName>
    </submittedName>
</protein>
<dbReference type="AlphaFoldDB" id="A0A3M7T7I8"/>
<sequence length="98" mass="11169">MSNLFRNLNKKCNFRLLLGGSMTASKRKEAIRQSNTSLSISIVVFEMNADSNPWSIFFPGPLSLCTSFRFLFTLSLPDTCCRLKLEYNFLESMSSLLK</sequence>